<comment type="caution">
    <text evidence="2">The sequence shown here is derived from an EMBL/GenBank/DDBJ whole genome shotgun (WGS) entry which is preliminary data.</text>
</comment>
<accession>A0A1A6GDW6</accession>
<evidence type="ECO:0000256" key="1">
    <source>
        <dbReference type="SAM" id="MobiDB-lite"/>
    </source>
</evidence>
<dbReference type="AlphaFoldDB" id="A0A1A6GDW6"/>
<feature type="compositionally biased region" description="Polar residues" evidence="1">
    <location>
        <begin position="7"/>
        <end position="24"/>
    </location>
</feature>
<dbReference type="EMBL" id="LZPO01097201">
    <property type="protein sequence ID" value="OBS64418.1"/>
    <property type="molecule type" value="Genomic_DNA"/>
</dbReference>
<gene>
    <name evidence="2" type="ORF">A6R68_07048</name>
</gene>
<proteinExistence type="predicted"/>
<evidence type="ECO:0000313" key="3">
    <source>
        <dbReference type="Proteomes" id="UP000092124"/>
    </source>
</evidence>
<feature type="region of interest" description="Disordered" evidence="1">
    <location>
        <begin position="1"/>
        <end position="28"/>
    </location>
</feature>
<evidence type="ECO:0000313" key="2">
    <source>
        <dbReference type="EMBL" id="OBS64418.1"/>
    </source>
</evidence>
<reference evidence="2 3" key="1">
    <citation type="submission" date="2016-06" db="EMBL/GenBank/DDBJ databases">
        <title>The Draft Genome Sequence and Annotation of the Desert Woodrat Neotoma lepida.</title>
        <authorList>
            <person name="Campbell M."/>
            <person name="Oakeson K.F."/>
            <person name="Yandell M."/>
            <person name="Halpert J.R."/>
            <person name="Dearing D."/>
        </authorList>
    </citation>
    <scope>NUCLEOTIDE SEQUENCE [LARGE SCALE GENOMIC DNA]</scope>
    <source>
        <strain evidence="2">417</strain>
        <tissue evidence="2">Liver</tissue>
    </source>
</reference>
<dbReference type="Proteomes" id="UP000092124">
    <property type="component" value="Unassembled WGS sequence"/>
</dbReference>
<keyword evidence="3" id="KW-1185">Reference proteome</keyword>
<sequence length="54" mass="6103">MILMMKTTPQKHPPQSSASQSLWSPENLAHPEKQTREEIFLMLIARVPGKDTDG</sequence>
<name>A0A1A6GDW6_NEOLE</name>
<organism evidence="2 3">
    <name type="scientific">Neotoma lepida</name>
    <name type="common">Desert woodrat</name>
    <dbReference type="NCBI Taxonomy" id="56216"/>
    <lineage>
        <taxon>Eukaryota</taxon>
        <taxon>Metazoa</taxon>
        <taxon>Chordata</taxon>
        <taxon>Craniata</taxon>
        <taxon>Vertebrata</taxon>
        <taxon>Euteleostomi</taxon>
        <taxon>Mammalia</taxon>
        <taxon>Eutheria</taxon>
        <taxon>Euarchontoglires</taxon>
        <taxon>Glires</taxon>
        <taxon>Rodentia</taxon>
        <taxon>Myomorpha</taxon>
        <taxon>Muroidea</taxon>
        <taxon>Cricetidae</taxon>
        <taxon>Neotominae</taxon>
        <taxon>Neotoma</taxon>
    </lineage>
</organism>
<protein>
    <submittedName>
        <fullName evidence="2">Uncharacterized protein</fullName>
    </submittedName>
</protein>